<proteinExistence type="predicted"/>
<evidence type="ECO:0000313" key="2">
    <source>
        <dbReference type="EMBL" id="GCE63419.1"/>
    </source>
</evidence>
<evidence type="ECO:0000313" key="3">
    <source>
        <dbReference type="Proteomes" id="UP000324831"/>
    </source>
</evidence>
<sequence length="131" mass="15205">MSDKENKKTGAEKEVTIKIGAKLLKRLESQIKLLKEIGVPEFENIHNVEDLIYFYVEQLALSEPKLKEIHKKIDDVMNIFAEKGVNMKNIFNNFTFDVNTWTALNDEDEEENNDGKDENDDGWDTVPEEDK</sequence>
<protein>
    <submittedName>
        <fullName evidence="2">Uncharacterized protein</fullName>
    </submittedName>
</protein>
<organism evidence="2 3">
    <name type="scientific">Candidatus Mycoplasma haematohominis</name>
    <dbReference type="NCBI Taxonomy" id="1494318"/>
    <lineage>
        <taxon>Bacteria</taxon>
        <taxon>Bacillati</taxon>
        <taxon>Mycoplasmatota</taxon>
        <taxon>Mollicutes</taxon>
        <taxon>Mycoplasmataceae</taxon>
        <taxon>Mycoplasma</taxon>
    </lineage>
</organism>
<evidence type="ECO:0000256" key="1">
    <source>
        <dbReference type="SAM" id="MobiDB-lite"/>
    </source>
</evidence>
<feature type="region of interest" description="Disordered" evidence="1">
    <location>
        <begin position="105"/>
        <end position="131"/>
    </location>
</feature>
<dbReference type="AlphaFoldDB" id="A0A478FSH7"/>
<comment type="caution">
    <text evidence="2">The sequence shown here is derived from an EMBL/GenBank/DDBJ whole genome shotgun (WGS) entry which is preliminary data.</text>
</comment>
<name>A0A478FSH7_9MOLU</name>
<dbReference type="RefSeq" id="WP_216083481.1">
    <property type="nucleotide sequence ID" value="NZ_CACTIB010000031.1"/>
</dbReference>
<dbReference type="Proteomes" id="UP000324831">
    <property type="component" value="Unassembled WGS sequence"/>
</dbReference>
<dbReference type="EMBL" id="BIMN01000002">
    <property type="protein sequence ID" value="GCE63419.1"/>
    <property type="molecule type" value="Genomic_DNA"/>
</dbReference>
<reference evidence="2 3" key="1">
    <citation type="submission" date="2019-01" db="EMBL/GenBank/DDBJ databases">
        <title>Draft genome sequences of Candidatus Mycoplasma haemohominis SWG34-3 identified from a patient with pyrexia, anemia and liver dysfunction.</title>
        <authorList>
            <person name="Sekizuka T."/>
            <person name="Hattori N."/>
            <person name="Katano H."/>
            <person name="Takuma T."/>
            <person name="Ito T."/>
            <person name="Arai N."/>
            <person name="Yanai R."/>
            <person name="Ishii S."/>
            <person name="Miura Y."/>
            <person name="Tokunaga T."/>
            <person name="Watanabe H."/>
            <person name="Nomura N."/>
            <person name="Eguchi J."/>
            <person name="Arai T."/>
            <person name="Hasegawa H."/>
            <person name="Nakamaki T."/>
            <person name="Wakita T."/>
            <person name="Niki Y."/>
            <person name="Kuroda M."/>
        </authorList>
    </citation>
    <scope>NUCLEOTIDE SEQUENCE [LARGE SCALE GENOMIC DNA]</scope>
    <source>
        <strain evidence="2">SWG34-3</strain>
    </source>
</reference>
<accession>A0A478FSH7</accession>
<gene>
    <name evidence="2" type="ORF">MHSWG343_04160</name>
</gene>